<accession>A0ABP8UJY8</accession>
<keyword evidence="1" id="KW-1133">Transmembrane helix</keyword>
<protein>
    <submittedName>
        <fullName evidence="2">Uncharacterized protein</fullName>
    </submittedName>
</protein>
<evidence type="ECO:0000313" key="2">
    <source>
        <dbReference type="EMBL" id="GAA4633020.1"/>
    </source>
</evidence>
<name>A0ABP8UJY8_9ACTN</name>
<organism evidence="2 3">
    <name type="scientific">Actinoallomurus vinaceus</name>
    <dbReference type="NCBI Taxonomy" id="1080074"/>
    <lineage>
        <taxon>Bacteria</taxon>
        <taxon>Bacillati</taxon>
        <taxon>Actinomycetota</taxon>
        <taxon>Actinomycetes</taxon>
        <taxon>Streptosporangiales</taxon>
        <taxon>Thermomonosporaceae</taxon>
        <taxon>Actinoallomurus</taxon>
    </lineage>
</organism>
<reference evidence="3" key="1">
    <citation type="journal article" date="2019" name="Int. J. Syst. Evol. Microbiol.">
        <title>The Global Catalogue of Microorganisms (GCM) 10K type strain sequencing project: providing services to taxonomists for standard genome sequencing and annotation.</title>
        <authorList>
            <consortium name="The Broad Institute Genomics Platform"/>
            <consortium name="The Broad Institute Genome Sequencing Center for Infectious Disease"/>
            <person name="Wu L."/>
            <person name="Ma J."/>
        </authorList>
    </citation>
    <scope>NUCLEOTIDE SEQUENCE [LARGE SCALE GENOMIC DNA]</scope>
    <source>
        <strain evidence="3">JCM 17939</strain>
    </source>
</reference>
<gene>
    <name evidence="2" type="ORF">GCM10023196_068890</name>
</gene>
<dbReference type="EMBL" id="BAABHK010000011">
    <property type="protein sequence ID" value="GAA4633020.1"/>
    <property type="molecule type" value="Genomic_DNA"/>
</dbReference>
<evidence type="ECO:0000256" key="1">
    <source>
        <dbReference type="SAM" id="Phobius"/>
    </source>
</evidence>
<sequence>MLAVQKWVPEVSWENSAPTRRPYTAVWAVGVPFGKGVAGALVVGVALLVGYGRSAGTLDVVPRAVPQPASRTVEMTNQNNLCIAPPAAFFP</sequence>
<comment type="caution">
    <text evidence="2">The sequence shown here is derived from an EMBL/GenBank/DDBJ whole genome shotgun (WGS) entry which is preliminary data.</text>
</comment>
<dbReference type="Proteomes" id="UP001501442">
    <property type="component" value="Unassembled WGS sequence"/>
</dbReference>
<keyword evidence="1" id="KW-0812">Transmembrane</keyword>
<feature type="transmembrane region" description="Helical" evidence="1">
    <location>
        <begin position="25"/>
        <end position="49"/>
    </location>
</feature>
<keyword evidence="3" id="KW-1185">Reference proteome</keyword>
<evidence type="ECO:0000313" key="3">
    <source>
        <dbReference type="Proteomes" id="UP001501442"/>
    </source>
</evidence>
<proteinExistence type="predicted"/>
<keyword evidence="1" id="KW-0472">Membrane</keyword>